<keyword evidence="1" id="KW-0812">Transmembrane</keyword>
<feature type="domain" description="Late embryogenesis abundant protein LEA-2 subgroup" evidence="2">
    <location>
        <begin position="99"/>
        <end position="198"/>
    </location>
</feature>
<accession>A0AAN7MB68</accession>
<evidence type="ECO:0000313" key="4">
    <source>
        <dbReference type="Proteomes" id="UP001346149"/>
    </source>
</evidence>
<dbReference type="InterPro" id="IPR004864">
    <property type="entry name" value="LEA_2"/>
</dbReference>
<dbReference type="EMBL" id="JAXQNO010000002">
    <property type="protein sequence ID" value="KAK4801824.1"/>
    <property type="molecule type" value="Genomic_DNA"/>
</dbReference>
<gene>
    <name evidence="3" type="ORF">SAY86_000027</name>
</gene>
<dbReference type="PANTHER" id="PTHR31852">
    <property type="entry name" value="LATE EMBRYOGENESIS ABUNDANT (LEA) HYDROXYPROLINE-RICH GLYCOPROTEIN FAMILY"/>
    <property type="match status" value="1"/>
</dbReference>
<dbReference type="InterPro" id="IPR055301">
    <property type="entry name" value="Lea14-like_2"/>
</dbReference>
<keyword evidence="4" id="KW-1185">Reference proteome</keyword>
<proteinExistence type="predicted"/>
<reference evidence="3 4" key="1">
    <citation type="journal article" date="2023" name="Hortic Res">
        <title>Pangenome of water caltrop reveals structural variations and asymmetric subgenome divergence after allopolyploidization.</title>
        <authorList>
            <person name="Zhang X."/>
            <person name="Chen Y."/>
            <person name="Wang L."/>
            <person name="Yuan Y."/>
            <person name="Fang M."/>
            <person name="Shi L."/>
            <person name="Lu R."/>
            <person name="Comes H.P."/>
            <person name="Ma Y."/>
            <person name="Chen Y."/>
            <person name="Huang G."/>
            <person name="Zhou Y."/>
            <person name="Zheng Z."/>
            <person name="Qiu Y."/>
        </authorList>
    </citation>
    <scope>NUCLEOTIDE SEQUENCE [LARGE SCALE GENOMIC DNA]</scope>
    <source>
        <strain evidence="3">F231</strain>
    </source>
</reference>
<evidence type="ECO:0000259" key="2">
    <source>
        <dbReference type="Pfam" id="PF03168"/>
    </source>
</evidence>
<dbReference type="AlphaFoldDB" id="A0AAN7MB68"/>
<protein>
    <recommendedName>
        <fullName evidence="2">Late embryogenesis abundant protein LEA-2 subgroup domain-containing protein</fullName>
    </recommendedName>
</protein>
<feature type="transmembrane region" description="Helical" evidence="1">
    <location>
        <begin position="37"/>
        <end position="63"/>
    </location>
</feature>
<dbReference type="Pfam" id="PF03168">
    <property type="entry name" value="LEA_2"/>
    <property type="match status" value="1"/>
</dbReference>
<keyword evidence="1" id="KW-1133">Transmembrane helix</keyword>
<dbReference type="Gene3D" id="2.60.40.1820">
    <property type="match status" value="1"/>
</dbReference>
<comment type="caution">
    <text evidence="3">The sequence shown here is derived from an EMBL/GenBank/DDBJ whole genome shotgun (WGS) entry which is preliminary data.</text>
</comment>
<evidence type="ECO:0000313" key="3">
    <source>
        <dbReference type="EMBL" id="KAK4801824.1"/>
    </source>
</evidence>
<sequence>MGKGDQVTPIIAGAVHRARSDEDEALSGQFKLRQRKYLTCCGCAAALLLILAVVSLVLAFTVFRVKNPIVGMNQLTVTRLEMANGTLRKDVNVTLLADVSIKNPNVAAFRFGNTTTTIYYGGSEVGEGRTPGGKAPARRTLRLNMTLEVVPAKLVAVPTILKEIGTGALTVESRTRVEGRVKIMNMIRKKVVVMLNCTITYNVTSQGVHEACWRHVSF</sequence>
<dbReference type="Proteomes" id="UP001346149">
    <property type="component" value="Unassembled WGS sequence"/>
</dbReference>
<name>A0AAN7MB68_TRANT</name>
<dbReference type="SUPFAM" id="SSF117070">
    <property type="entry name" value="LEA14-like"/>
    <property type="match status" value="1"/>
</dbReference>
<evidence type="ECO:0000256" key="1">
    <source>
        <dbReference type="SAM" id="Phobius"/>
    </source>
</evidence>
<organism evidence="3 4">
    <name type="scientific">Trapa natans</name>
    <name type="common">Water chestnut</name>
    <dbReference type="NCBI Taxonomy" id="22666"/>
    <lineage>
        <taxon>Eukaryota</taxon>
        <taxon>Viridiplantae</taxon>
        <taxon>Streptophyta</taxon>
        <taxon>Embryophyta</taxon>
        <taxon>Tracheophyta</taxon>
        <taxon>Spermatophyta</taxon>
        <taxon>Magnoliopsida</taxon>
        <taxon>eudicotyledons</taxon>
        <taxon>Gunneridae</taxon>
        <taxon>Pentapetalae</taxon>
        <taxon>rosids</taxon>
        <taxon>malvids</taxon>
        <taxon>Myrtales</taxon>
        <taxon>Lythraceae</taxon>
        <taxon>Trapa</taxon>
    </lineage>
</organism>
<keyword evidence="1" id="KW-0472">Membrane</keyword>